<gene>
    <name evidence="4" type="ORF">DSM3645_07795</name>
</gene>
<organism evidence="4 5">
    <name type="scientific">Blastopirellula marina DSM 3645</name>
    <dbReference type="NCBI Taxonomy" id="314230"/>
    <lineage>
        <taxon>Bacteria</taxon>
        <taxon>Pseudomonadati</taxon>
        <taxon>Planctomycetota</taxon>
        <taxon>Planctomycetia</taxon>
        <taxon>Pirellulales</taxon>
        <taxon>Pirellulaceae</taxon>
        <taxon>Blastopirellula</taxon>
    </lineage>
</organism>
<dbReference type="InterPro" id="IPR011992">
    <property type="entry name" value="EF-hand-dom_pair"/>
</dbReference>
<evidence type="ECO:0000313" key="4">
    <source>
        <dbReference type="EMBL" id="EAQ78678.1"/>
    </source>
</evidence>
<dbReference type="EMBL" id="AANZ01000019">
    <property type="protein sequence ID" value="EAQ78678.1"/>
    <property type="molecule type" value="Genomic_DNA"/>
</dbReference>
<feature type="compositionally biased region" description="Gly residues" evidence="1">
    <location>
        <begin position="115"/>
        <end position="137"/>
    </location>
</feature>
<reference evidence="4 5" key="1">
    <citation type="submission" date="2006-02" db="EMBL/GenBank/DDBJ databases">
        <authorList>
            <person name="Amann R."/>
            <person name="Ferriera S."/>
            <person name="Johnson J."/>
            <person name="Kravitz S."/>
            <person name="Halpern A."/>
            <person name="Remington K."/>
            <person name="Beeson K."/>
            <person name="Tran B."/>
            <person name="Rogers Y.-H."/>
            <person name="Friedman R."/>
            <person name="Venter J.C."/>
        </authorList>
    </citation>
    <scope>NUCLEOTIDE SEQUENCE [LARGE SCALE GENOMIC DNA]</scope>
    <source>
        <strain evidence="4 5">DSM 3645</strain>
    </source>
</reference>
<evidence type="ECO:0000313" key="5">
    <source>
        <dbReference type="Proteomes" id="UP000004358"/>
    </source>
</evidence>
<feature type="compositionally biased region" description="Gly residues" evidence="1">
    <location>
        <begin position="26"/>
        <end position="48"/>
    </location>
</feature>
<name>A3ZXW9_9BACT</name>
<feature type="compositionally biased region" description="Gly residues" evidence="1">
    <location>
        <begin position="218"/>
        <end position="237"/>
    </location>
</feature>
<keyword evidence="2" id="KW-0732">Signal</keyword>
<dbReference type="eggNOG" id="ENOG5031IWX">
    <property type="taxonomic scope" value="Bacteria"/>
</dbReference>
<dbReference type="STRING" id="314230.DSM3645_07795"/>
<dbReference type="PROSITE" id="PS50222">
    <property type="entry name" value="EF_HAND_2"/>
    <property type="match status" value="1"/>
</dbReference>
<dbReference type="HOGENOM" id="CLU_1168883_0_0_0"/>
<evidence type="ECO:0000256" key="1">
    <source>
        <dbReference type="SAM" id="MobiDB-lite"/>
    </source>
</evidence>
<feature type="region of interest" description="Disordered" evidence="1">
    <location>
        <begin position="186"/>
        <end position="237"/>
    </location>
</feature>
<dbReference type="InterPro" id="IPR018247">
    <property type="entry name" value="EF_Hand_1_Ca_BS"/>
</dbReference>
<dbReference type="Gene3D" id="1.10.238.10">
    <property type="entry name" value="EF-hand"/>
    <property type="match status" value="1"/>
</dbReference>
<evidence type="ECO:0000256" key="2">
    <source>
        <dbReference type="SAM" id="SignalP"/>
    </source>
</evidence>
<feature type="domain" description="EF-hand" evidence="3">
    <location>
        <begin position="76"/>
        <end position="111"/>
    </location>
</feature>
<feature type="region of interest" description="Disordered" evidence="1">
    <location>
        <begin position="24"/>
        <end position="52"/>
    </location>
</feature>
<dbReference type="AlphaFoldDB" id="A3ZXW9"/>
<feature type="chain" id="PRO_5002665401" description="EF-hand domain-containing protein" evidence="2">
    <location>
        <begin position="25"/>
        <end position="237"/>
    </location>
</feature>
<comment type="caution">
    <text evidence="4">The sequence shown here is derived from an EMBL/GenBank/DDBJ whole genome shotgun (WGS) entry which is preliminary data.</text>
</comment>
<dbReference type="Proteomes" id="UP000004358">
    <property type="component" value="Unassembled WGS sequence"/>
</dbReference>
<dbReference type="GO" id="GO:0005509">
    <property type="term" value="F:calcium ion binding"/>
    <property type="evidence" value="ECO:0007669"/>
    <property type="project" value="InterPro"/>
</dbReference>
<feature type="region of interest" description="Disordered" evidence="1">
    <location>
        <begin position="109"/>
        <end position="142"/>
    </location>
</feature>
<proteinExistence type="predicted"/>
<feature type="signal peptide" evidence="2">
    <location>
        <begin position="1"/>
        <end position="24"/>
    </location>
</feature>
<dbReference type="RefSeq" id="WP_002655155.1">
    <property type="nucleotide sequence ID" value="NZ_CH672377.1"/>
</dbReference>
<dbReference type="InterPro" id="IPR002048">
    <property type="entry name" value="EF_hand_dom"/>
</dbReference>
<dbReference type="PROSITE" id="PS00018">
    <property type="entry name" value="EF_HAND_1"/>
    <property type="match status" value="1"/>
</dbReference>
<evidence type="ECO:0000259" key="3">
    <source>
        <dbReference type="PROSITE" id="PS50222"/>
    </source>
</evidence>
<protein>
    <recommendedName>
        <fullName evidence="3">EF-hand domain-containing protein</fullName>
    </recommendedName>
</protein>
<dbReference type="SUPFAM" id="SSF47473">
    <property type="entry name" value="EF-hand"/>
    <property type="match status" value="1"/>
</dbReference>
<sequence>MRWQNIASLAIAAALGLATTSLWAQGPGGPGGQGGPGGPGGQRGGNQQRGGAPDEMLARLMKLDADQDGQLSKAEVTDRRLLRLFTAADANKDDVVTADELKTHFASQVSNARGQQGGQGGPGMGQGGPGMGPGGMMGPPRIGEVMPSFLQQMLKLTPQQQAQMAALQQKVNAELANILTDEQEEQCAQMMQGVPGGQRGGQSPDGQQGGPRGERGPRGQGGGQSGPRGQGGQGGNR</sequence>
<accession>A3ZXW9</accession>